<evidence type="ECO:0000313" key="3">
    <source>
        <dbReference type="Proteomes" id="UP001055453"/>
    </source>
</evidence>
<dbReference type="InterPro" id="IPR023213">
    <property type="entry name" value="CAT-like_dom_sf"/>
</dbReference>
<dbReference type="EMBL" id="AP025732">
    <property type="protein sequence ID" value="BDI19718.1"/>
    <property type="molecule type" value="Genomic_DNA"/>
</dbReference>
<evidence type="ECO:0000313" key="2">
    <source>
        <dbReference type="EMBL" id="BDI19718.1"/>
    </source>
</evidence>
<dbReference type="PANTHER" id="PTHR45527">
    <property type="entry name" value="NONRIBOSOMAL PEPTIDE SYNTHETASE"/>
    <property type="match status" value="1"/>
</dbReference>
<sequence>MKSEVIEGFQFSPQQKRLWLLQQDSNIYVSQVAILLEGILDIEVLQAATQKVVHRHEILRTSFHRRPGIKFPLQIIDKASTVSWCCINLKNFHQQEQRLKIAELLQEEKCSVSQSEKAALVRFSLLSLADNQHILIVSLPSLCADAWTLKNIVREISLSYALCLQRQDFSDEPVQYLQFSEWQNELLAEEDAKIGTGYWQKKEFKDVEPLKLPFELSNHSQIDFYPDIHSLNLPTDLAKNITEFVTKNHTNYHDFLLSCWYILIWRLTKKPEIVIHNLYNGRKYEELHETLGLLAKFLPLSCPITQEFKFREVLSSIGVTSSPSGTISGIFLTSRY</sequence>
<keyword evidence="3" id="KW-1185">Reference proteome</keyword>
<dbReference type="PANTHER" id="PTHR45527:SF1">
    <property type="entry name" value="FATTY ACID SYNTHASE"/>
    <property type="match status" value="1"/>
</dbReference>
<dbReference type="RefSeq" id="WP_251957293.1">
    <property type="nucleotide sequence ID" value="NZ_AP025732.1"/>
</dbReference>
<accession>A0ABN6Q921</accession>
<dbReference type="Gene3D" id="3.30.559.10">
    <property type="entry name" value="Chloramphenicol acetyltransferase-like domain"/>
    <property type="match status" value="1"/>
</dbReference>
<dbReference type="Gene3D" id="3.30.559.30">
    <property type="entry name" value="Nonribosomal peptide synthetase, condensation domain"/>
    <property type="match status" value="1"/>
</dbReference>
<dbReference type="InterPro" id="IPR001242">
    <property type="entry name" value="Condensation_dom"/>
</dbReference>
<dbReference type="SUPFAM" id="SSF52777">
    <property type="entry name" value="CoA-dependent acyltransferases"/>
    <property type="match status" value="2"/>
</dbReference>
<protein>
    <recommendedName>
        <fullName evidence="1">Condensation domain-containing protein</fullName>
    </recommendedName>
</protein>
<evidence type="ECO:0000259" key="1">
    <source>
        <dbReference type="Pfam" id="PF00668"/>
    </source>
</evidence>
<proteinExistence type="predicted"/>
<dbReference type="Pfam" id="PF00668">
    <property type="entry name" value="Condensation"/>
    <property type="match status" value="1"/>
</dbReference>
<gene>
    <name evidence="2" type="ORF">ANSO36C_55200</name>
</gene>
<organism evidence="2 3">
    <name type="scientific">Nostoc cf. commune SO-36</name>
    <dbReference type="NCBI Taxonomy" id="449208"/>
    <lineage>
        <taxon>Bacteria</taxon>
        <taxon>Bacillati</taxon>
        <taxon>Cyanobacteriota</taxon>
        <taxon>Cyanophyceae</taxon>
        <taxon>Nostocales</taxon>
        <taxon>Nostocaceae</taxon>
        <taxon>Nostoc</taxon>
    </lineage>
</organism>
<reference evidence="2" key="1">
    <citation type="submission" date="2022-04" db="EMBL/GenBank/DDBJ databases">
        <title>Complete genome sequence of a cyanobacterium, Nostoc sp. SO-36, isolated in Antarctica.</title>
        <authorList>
            <person name="Kanesaki Y."/>
            <person name="Effendi D."/>
            <person name="Sakamoto T."/>
            <person name="Ohtani S."/>
            <person name="Awai K."/>
        </authorList>
    </citation>
    <scope>NUCLEOTIDE SEQUENCE</scope>
    <source>
        <strain evidence="2">SO-36</strain>
    </source>
</reference>
<dbReference type="Proteomes" id="UP001055453">
    <property type="component" value="Chromosome"/>
</dbReference>
<name>A0ABN6Q921_NOSCO</name>
<feature type="domain" description="Condensation" evidence="1">
    <location>
        <begin position="11"/>
        <end position="317"/>
    </location>
</feature>